<comment type="caution">
    <text evidence="6">The sequence shown here is derived from an EMBL/GenBank/DDBJ whole genome shotgun (WGS) entry which is preliminary data.</text>
</comment>
<evidence type="ECO:0000259" key="5">
    <source>
        <dbReference type="PROSITE" id="PS51898"/>
    </source>
</evidence>
<keyword evidence="2" id="KW-0229">DNA integration</keyword>
<feature type="domain" description="Tyr recombinase" evidence="5">
    <location>
        <begin position="272"/>
        <end position="458"/>
    </location>
</feature>
<evidence type="ECO:0000256" key="3">
    <source>
        <dbReference type="ARBA" id="ARBA00023125"/>
    </source>
</evidence>
<dbReference type="EMBL" id="AOFQ01000033">
    <property type="protein sequence ID" value="ESQ99138.1"/>
    <property type="molecule type" value="Genomic_DNA"/>
</dbReference>
<evidence type="ECO:0000256" key="4">
    <source>
        <dbReference type="ARBA" id="ARBA00023172"/>
    </source>
</evidence>
<dbReference type="InterPro" id="IPR011010">
    <property type="entry name" value="DNA_brk_join_enz"/>
</dbReference>
<organism evidence="6 7">
    <name type="scientific">Stutzerimonas chloritidismutans AW-1</name>
    <dbReference type="NCBI Taxonomy" id="1263865"/>
    <lineage>
        <taxon>Bacteria</taxon>
        <taxon>Pseudomonadati</taxon>
        <taxon>Pseudomonadota</taxon>
        <taxon>Gammaproteobacteria</taxon>
        <taxon>Pseudomonadales</taxon>
        <taxon>Pseudomonadaceae</taxon>
        <taxon>Stutzerimonas</taxon>
    </lineage>
</organism>
<gene>
    <name evidence="6" type="ORF">F753_12005</name>
</gene>
<dbReference type="GO" id="GO:0003677">
    <property type="term" value="F:DNA binding"/>
    <property type="evidence" value="ECO:0007669"/>
    <property type="project" value="UniProtKB-KW"/>
</dbReference>
<reference evidence="6 7" key="1">
    <citation type="submission" date="2013-07" db="EMBL/GenBank/DDBJ databases">
        <authorList>
            <person name="Schaap P.J."/>
            <person name="Mehboob F."/>
            <person name="Oosterkamp M.J."/>
            <person name="de Vos W.M."/>
            <person name="Stams A.J.M."/>
            <person name="Koehorst J.J."/>
        </authorList>
    </citation>
    <scope>NUCLEOTIDE SEQUENCE [LARGE SCALE GENOMIC DNA]</scope>
    <source>
        <strain evidence="6 7">AW-1</strain>
    </source>
</reference>
<keyword evidence="3" id="KW-0238">DNA-binding</keyword>
<dbReference type="PANTHER" id="PTHR30629">
    <property type="entry name" value="PROPHAGE INTEGRASE"/>
    <property type="match status" value="1"/>
</dbReference>
<dbReference type="GO" id="GO:0006310">
    <property type="term" value="P:DNA recombination"/>
    <property type="evidence" value="ECO:0007669"/>
    <property type="project" value="UniProtKB-KW"/>
</dbReference>
<dbReference type="AlphaFoldDB" id="V4QH12"/>
<dbReference type="InterPro" id="IPR013762">
    <property type="entry name" value="Integrase-like_cat_sf"/>
</dbReference>
<dbReference type="InterPro" id="IPR002104">
    <property type="entry name" value="Integrase_catalytic"/>
</dbReference>
<dbReference type="Gene3D" id="1.10.150.130">
    <property type="match status" value="1"/>
</dbReference>
<dbReference type="PANTHER" id="PTHR30629:SF2">
    <property type="entry name" value="PROPHAGE INTEGRASE INTS-RELATED"/>
    <property type="match status" value="1"/>
</dbReference>
<dbReference type="Gene3D" id="1.10.443.10">
    <property type="entry name" value="Intergrase catalytic core"/>
    <property type="match status" value="1"/>
</dbReference>
<accession>V4QH12</accession>
<dbReference type="Proteomes" id="UP000017822">
    <property type="component" value="Unassembled WGS sequence"/>
</dbReference>
<sequence>MEQERAFVGHKLTDAQTKRWATTGVILKDGVATPTRTVSEQLGARGSGSMLLERRPSGDIEVYLAVRRGGRQERKKLGQFGTLSAGGQIRGLAYWRQEAERVAAAARDFQTLETYENHVRRLKAEQQRIESQAARQGSFEQLLLAYVADMERRGKTSARGVMRALELDVINAFPDLAGTKAKEIQAEDISQILRHCINRKPASKGRGRRKTQASATNGKLTAANRLRAYLRAAFSFGLKHDLNPLRAGDAVLFGLRYNPVADLPTIEGAERANTEALNGDELRQVLRAVAALPGRRQPIANAMIYLAGQRVQMLLRATWADLSEDPEHGTVLRLVDYKGGKGTPPRDHLLPISGRVEEVLAPLLTPRTGAGPFSLDGVRKVSAHTVQKIFSELGSVLSAQGLTRTFTWRTMRATIETHLAMLGVDEQRRAWLLSHGRSGVQAKHYDRYSYLKEKREDLGKWAAYLDAMLDNPA</sequence>
<dbReference type="RefSeq" id="WP_023445429.1">
    <property type="nucleotide sequence ID" value="NZ_AOFQ01000033.1"/>
</dbReference>
<evidence type="ECO:0000256" key="2">
    <source>
        <dbReference type="ARBA" id="ARBA00022908"/>
    </source>
</evidence>
<dbReference type="InterPro" id="IPR050808">
    <property type="entry name" value="Phage_Integrase"/>
</dbReference>
<dbReference type="InterPro" id="IPR010998">
    <property type="entry name" value="Integrase_recombinase_N"/>
</dbReference>
<evidence type="ECO:0000313" key="6">
    <source>
        <dbReference type="EMBL" id="ESQ99138.1"/>
    </source>
</evidence>
<protein>
    <recommendedName>
        <fullName evidence="5">Tyr recombinase domain-containing protein</fullName>
    </recommendedName>
</protein>
<name>V4QH12_STUCH</name>
<keyword evidence="4" id="KW-0233">DNA recombination</keyword>
<comment type="similarity">
    <text evidence="1">Belongs to the 'phage' integrase family.</text>
</comment>
<dbReference type="PATRIC" id="fig|1263865.4.peg.2326"/>
<dbReference type="PROSITE" id="PS51898">
    <property type="entry name" value="TYR_RECOMBINASE"/>
    <property type="match status" value="1"/>
</dbReference>
<evidence type="ECO:0000313" key="7">
    <source>
        <dbReference type="Proteomes" id="UP000017822"/>
    </source>
</evidence>
<dbReference type="SUPFAM" id="SSF56349">
    <property type="entry name" value="DNA breaking-rejoining enzymes"/>
    <property type="match status" value="1"/>
</dbReference>
<evidence type="ECO:0000256" key="1">
    <source>
        <dbReference type="ARBA" id="ARBA00008857"/>
    </source>
</evidence>
<dbReference type="GO" id="GO:0015074">
    <property type="term" value="P:DNA integration"/>
    <property type="evidence" value="ECO:0007669"/>
    <property type="project" value="UniProtKB-KW"/>
</dbReference>
<proteinExistence type="inferred from homology"/>